<sequence length="85" mass="10032">YQKEHIGELTSQFIYSKFEHEEGECDGVSFYSDVTGELKGQISVRNISDKIAKAICYVYKKKLYDSNFESDLCSYMYYWIGHKIY</sequence>
<evidence type="ECO:0000313" key="2">
    <source>
        <dbReference type="Proteomes" id="UP000053239"/>
    </source>
</evidence>
<accession>A0A0J9TMM1</accession>
<dbReference type="AlphaFoldDB" id="A0A0J9TMM1"/>
<reference evidence="1 2" key="1">
    <citation type="submission" date="2011-09" db="EMBL/GenBank/DDBJ databases">
        <title>The Genome Sequence of Plasmodium vivax North Korean.</title>
        <authorList>
            <consortium name="The Broad Institute Genome Sequencing Platform"/>
            <consortium name="The Broad Institute Genome Sequencing Center for Infectious Disease"/>
            <person name="Neafsey D."/>
            <person name="Carlton J."/>
            <person name="Barnwell J."/>
            <person name="Collins W."/>
            <person name="Escalante A."/>
            <person name="Mullikin J."/>
            <person name="Saul A."/>
            <person name="Guigo R."/>
            <person name="Camara F."/>
            <person name="Young S.K."/>
            <person name="Zeng Q."/>
            <person name="Gargeya S."/>
            <person name="Fitzgerald M."/>
            <person name="Haas B."/>
            <person name="Abouelleil A."/>
            <person name="Alvarado L."/>
            <person name="Arachchi H.M."/>
            <person name="Berlin A."/>
            <person name="Brown A."/>
            <person name="Chapman S.B."/>
            <person name="Chen Z."/>
            <person name="Dunbar C."/>
            <person name="Freedman E."/>
            <person name="Gearin G."/>
            <person name="Gellesch M."/>
            <person name="Goldberg J."/>
            <person name="Griggs A."/>
            <person name="Gujja S."/>
            <person name="Heiman D."/>
            <person name="Howarth C."/>
            <person name="Larson L."/>
            <person name="Lui A."/>
            <person name="MacDonald P.J.P."/>
            <person name="Montmayeur A."/>
            <person name="Murphy C."/>
            <person name="Neiman D."/>
            <person name="Pearson M."/>
            <person name="Priest M."/>
            <person name="Roberts A."/>
            <person name="Saif S."/>
            <person name="Shea T."/>
            <person name="Shenoy N."/>
            <person name="Sisk P."/>
            <person name="Stolte C."/>
            <person name="Sykes S."/>
            <person name="Wortman J."/>
            <person name="Nusbaum C."/>
            <person name="Birren B."/>
        </authorList>
    </citation>
    <scope>NUCLEOTIDE SEQUENCE [LARGE SCALE GENOMIC DNA]</scope>
    <source>
        <strain evidence="1 2">North Korean</strain>
    </source>
</reference>
<dbReference type="OrthoDB" id="382684at2759"/>
<dbReference type="Proteomes" id="UP000053239">
    <property type="component" value="Unassembled WGS sequence"/>
</dbReference>
<name>A0A0J9TMM1_PLAVI</name>
<protein>
    <submittedName>
        <fullName evidence="1">Uncharacterized protein</fullName>
    </submittedName>
</protein>
<dbReference type="Pfam" id="PF05795">
    <property type="entry name" value="Plasmodium_Vir"/>
    <property type="match status" value="1"/>
</dbReference>
<organism evidence="1 2">
    <name type="scientific">Plasmodium vivax North Korean</name>
    <dbReference type="NCBI Taxonomy" id="1035514"/>
    <lineage>
        <taxon>Eukaryota</taxon>
        <taxon>Sar</taxon>
        <taxon>Alveolata</taxon>
        <taxon>Apicomplexa</taxon>
        <taxon>Aconoidasida</taxon>
        <taxon>Haemosporida</taxon>
        <taxon>Plasmodiidae</taxon>
        <taxon>Plasmodium</taxon>
        <taxon>Plasmodium (Plasmodium)</taxon>
    </lineage>
</organism>
<dbReference type="EMBL" id="KQ235624">
    <property type="protein sequence ID" value="KMZ96381.1"/>
    <property type="molecule type" value="Genomic_DNA"/>
</dbReference>
<feature type="non-terminal residue" evidence="1">
    <location>
        <position position="1"/>
    </location>
</feature>
<evidence type="ECO:0000313" key="1">
    <source>
        <dbReference type="EMBL" id="KMZ96381.1"/>
    </source>
</evidence>
<dbReference type="InterPro" id="IPR008780">
    <property type="entry name" value="Plasmodium_Vir"/>
</dbReference>
<gene>
    <name evidence="1" type="ORF">PVNG_06392</name>
</gene>
<feature type="non-terminal residue" evidence="1">
    <location>
        <position position="85"/>
    </location>
</feature>
<proteinExistence type="predicted"/>